<evidence type="ECO:0000313" key="3">
    <source>
        <dbReference type="Proteomes" id="UP000314294"/>
    </source>
</evidence>
<accession>A0A4Z2IBL5</accession>
<gene>
    <name evidence="2" type="ORF">EYF80_014241</name>
</gene>
<proteinExistence type="predicted"/>
<evidence type="ECO:0000313" key="2">
    <source>
        <dbReference type="EMBL" id="TNN75429.1"/>
    </source>
</evidence>
<comment type="caution">
    <text evidence="2">The sequence shown here is derived from an EMBL/GenBank/DDBJ whole genome shotgun (WGS) entry which is preliminary data.</text>
</comment>
<keyword evidence="3" id="KW-1185">Reference proteome</keyword>
<protein>
    <submittedName>
        <fullName evidence="2">Uncharacterized protein</fullName>
    </submittedName>
</protein>
<dbReference type="AlphaFoldDB" id="A0A4Z2IBL5"/>
<evidence type="ECO:0000256" key="1">
    <source>
        <dbReference type="SAM" id="MobiDB-lite"/>
    </source>
</evidence>
<reference evidence="2 3" key="1">
    <citation type="submission" date="2019-03" db="EMBL/GenBank/DDBJ databases">
        <title>First draft genome of Liparis tanakae, snailfish: a comprehensive survey of snailfish specific genes.</title>
        <authorList>
            <person name="Kim W."/>
            <person name="Song I."/>
            <person name="Jeong J.-H."/>
            <person name="Kim D."/>
            <person name="Kim S."/>
            <person name="Ryu S."/>
            <person name="Song J.Y."/>
            <person name="Lee S.K."/>
        </authorList>
    </citation>
    <scope>NUCLEOTIDE SEQUENCE [LARGE SCALE GENOMIC DNA]</scope>
    <source>
        <tissue evidence="2">Muscle</tissue>
    </source>
</reference>
<sequence>MKKKKNHDGGDESAHGQRGGVQARERGRLAAPVQPRVQLPAARVVEVRRVDLTQGAAGQKHVEHLMALSHEIAPPGEAALQQGEGEEEGAAEEEADLAEVVHDGRVVAAAAARRPRRESFHHGAAVPRVGERRRHHLAHLTHPRREAVVAVLTVAAAQARQAAEEGGGGHEDAAHVPVQALVHGVVEVDDGAAVLVLRHPDVVQEEEEVVPHLGLAAQQVGRGAERRVGQGGQEEDQQRPRVTVAHEVHGLAELPEFDQED</sequence>
<feature type="region of interest" description="Disordered" evidence="1">
    <location>
        <begin position="219"/>
        <end position="242"/>
    </location>
</feature>
<dbReference type="EMBL" id="SRLO01000103">
    <property type="protein sequence ID" value="TNN75429.1"/>
    <property type="molecule type" value="Genomic_DNA"/>
</dbReference>
<dbReference type="Proteomes" id="UP000314294">
    <property type="component" value="Unassembled WGS sequence"/>
</dbReference>
<organism evidence="2 3">
    <name type="scientific">Liparis tanakae</name>
    <name type="common">Tanaka's snailfish</name>
    <dbReference type="NCBI Taxonomy" id="230148"/>
    <lineage>
        <taxon>Eukaryota</taxon>
        <taxon>Metazoa</taxon>
        <taxon>Chordata</taxon>
        <taxon>Craniata</taxon>
        <taxon>Vertebrata</taxon>
        <taxon>Euteleostomi</taxon>
        <taxon>Actinopterygii</taxon>
        <taxon>Neopterygii</taxon>
        <taxon>Teleostei</taxon>
        <taxon>Neoteleostei</taxon>
        <taxon>Acanthomorphata</taxon>
        <taxon>Eupercaria</taxon>
        <taxon>Perciformes</taxon>
        <taxon>Cottioidei</taxon>
        <taxon>Cottales</taxon>
        <taxon>Liparidae</taxon>
        <taxon>Liparis</taxon>
    </lineage>
</organism>
<name>A0A4Z2IBL5_9TELE</name>
<feature type="region of interest" description="Disordered" evidence="1">
    <location>
        <begin position="1"/>
        <end position="34"/>
    </location>
</feature>